<feature type="domain" description="DNA2/NAM7 helicase-like C-terminal" evidence="1">
    <location>
        <begin position="35"/>
        <end position="118"/>
    </location>
</feature>
<gene>
    <name evidence="2" type="ORF">CPB84DRAFT_1744876</name>
</gene>
<proteinExistence type="predicted"/>
<sequence length="192" mass="21155">MSRNSRTIDTLEQVWSFSVSPSFARILYAIRYLADADIGIIAPYHAQCQKLRTILRPFADGVKVGSVEGFQGQERKAILISTVRNSKEFVEYDLRHTLGFVANPRRFNVALTRAQACLSSWAIPKFFSRPTDGQATVQTPLAPRAIVAVVPQLCLPERRIGRSGHNMGPKVAVDEAGGYDAAVRTNCPAGHE</sequence>
<dbReference type="Gene3D" id="3.40.50.300">
    <property type="entry name" value="P-loop containing nucleotide triphosphate hydrolases"/>
    <property type="match status" value="1"/>
</dbReference>
<dbReference type="CDD" id="cd18808">
    <property type="entry name" value="SF1_C_Upf1"/>
    <property type="match status" value="1"/>
</dbReference>
<name>A0A9P5TQH2_GYMJU</name>
<dbReference type="Pfam" id="PF13087">
    <property type="entry name" value="AAA_12"/>
    <property type="match status" value="1"/>
</dbReference>
<dbReference type="PANTHER" id="PTHR10887:SF322">
    <property type="entry name" value="HELICASE MOV-10"/>
    <property type="match status" value="1"/>
</dbReference>
<dbReference type="InterPro" id="IPR047187">
    <property type="entry name" value="SF1_C_Upf1"/>
</dbReference>
<accession>A0A9P5TQH2</accession>
<dbReference type="EMBL" id="JADNYJ010000017">
    <property type="protein sequence ID" value="KAF8906739.1"/>
    <property type="molecule type" value="Genomic_DNA"/>
</dbReference>
<dbReference type="InterPro" id="IPR045055">
    <property type="entry name" value="DNA2/NAM7-like"/>
</dbReference>
<dbReference type="SUPFAM" id="SSF52540">
    <property type="entry name" value="P-loop containing nucleoside triphosphate hydrolases"/>
    <property type="match status" value="1"/>
</dbReference>
<protein>
    <submittedName>
        <fullName evidence="2">AAA domain-containing protein</fullName>
    </submittedName>
</protein>
<dbReference type="InterPro" id="IPR027417">
    <property type="entry name" value="P-loop_NTPase"/>
</dbReference>
<evidence type="ECO:0000313" key="3">
    <source>
        <dbReference type="Proteomes" id="UP000724874"/>
    </source>
</evidence>
<organism evidence="2 3">
    <name type="scientific">Gymnopilus junonius</name>
    <name type="common">Spectacular rustgill mushroom</name>
    <name type="synonym">Gymnopilus spectabilis subsp. junonius</name>
    <dbReference type="NCBI Taxonomy" id="109634"/>
    <lineage>
        <taxon>Eukaryota</taxon>
        <taxon>Fungi</taxon>
        <taxon>Dikarya</taxon>
        <taxon>Basidiomycota</taxon>
        <taxon>Agaricomycotina</taxon>
        <taxon>Agaricomycetes</taxon>
        <taxon>Agaricomycetidae</taxon>
        <taxon>Agaricales</taxon>
        <taxon>Agaricineae</taxon>
        <taxon>Hymenogastraceae</taxon>
        <taxon>Gymnopilus</taxon>
    </lineage>
</organism>
<dbReference type="OrthoDB" id="6513042at2759"/>
<dbReference type="Proteomes" id="UP000724874">
    <property type="component" value="Unassembled WGS sequence"/>
</dbReference>
<dbReference type="InterPro" id="IPR041679">
    <property type="entry name" value="DNA2/NAM7-like_C"/>
</dbReference>
<dbReference type="GO" id="GO:0035194">
    <property type="term" value="P:regulatory ncRNA-mediated post-transcriptional gene silencing"/>
    <property type="evidence" value="ECO:0007669"/>
    <property type="project" value="TreeGrafter"/>
</dbReference>
<comment type="caution">
    <text evidence="2">The sequence shown here is derived from an EMBL/GenBank/DDBJ whole genome shotgun (WGS) entry which is preliminary data.</text>
</comment>
<dbReference type="GO" id="GO:0005829">
    <property type="term" value="C:cytosol"/>
    <property type="evidence" value="ECO:0007669"/>
    <property type="project" value="TreeGrafter"/>
</dbReference>
<evidence type="ECO:0000259" key="1">
    <source>
        <dbReference type="Pfam" id="PF13087"/>
    </source>
</evidence>
<reference evidence="2" key="1">
    <citation type="submission" date="2020-11" db="EMBL/GenBank/DDBJ databases">
        <authorList>
            <consortium name="DOE Joint Genome Institute"/>
            <person name="Ahrendt S."/>
            <person name="Riley R."/>
            <person name="Andreopoulos W."/>
            <person name="LaButti K."/>
            <person name="Pangilinan J."/>
            <person name="Ruiz-duenas F.J."/>
            <person name="Barrasa J.M."/>
            <person name="Sanchez-Garcia M."/>
            <person name="Camarero S."/>
            <person name="Miyauchi S."/>
            <person name="Serrano A."/>
            <person name="Linde D."/>
            <person name="Babiker R."/>
            <person name="Drula E."/>
            <person name="Ayuso-Fernandez I."/>
            <person name="Pacheco R."/>
            <person name="Padilla G."/>
            <person name="Ferreira P."/>
            <person name="Barriuso J."/>
            <person name="Kellner H."/>
            <person name="Castanera R."/>
            <person name="Alfaro M."/>
            <person name="Ramirez L."/>
            <person name="Pisabarro A.G."/>
            <person name="Kuo A."/>
            <person name="Tritt A."/>
            <person name="Lipzen A."/>
            <person name="He G."/>
            <person name="Yan M."/>
            <person name="Ng V."/>
            <person name="Cullen D."/>
            <person name="Martin F."/>
            <person name="Rosso M.-N."/>
            <person name="Henrissat B."/>
            <person name="Hibbett D."/>
            <person name="Martinez A.T."/>
            <person name="Grigoriev I.V."/>
        </authorList>
    </citation>
    <scope>NUCLEOTIDE SEQUENCE</scope>
    <source>
        <strain evidence="2">AH 44721</strain>
    </source>
</reference>
<dbReference type="AlphaFoldDB" id="A0A9P5TQH2"/>
<keyword evidence="3" id="KW-1185">Reference proteome</keyword>
<dbReference type="PANTHER" id="PTHR10887">
    <property type="entry name" value="DNA2/NAM7 HELICASE FAMILY"/>
    <property type="match status" value="1"/>
</dbReference>
<evidence type="ECO:0000313" key="2">
    <source>
        <dbReference type="EMBL" id="KAF8906739.1"/>
    </source>
</evidence>